<proteinExistence type="predicted"/>
<evidence type="ECO:0000313" key="1">
    <source>
        <dbReference type="EMBL" id="MPM06971.1"/>
    </source>
</evidence>
<gene>
    <name evidence="1" type="ORF">SDC9_53275</name>
</gene>
<dbReference type="AlphaFoldDB" id="A0A644WTT2"/>
<dbReference type="EMBL" id="VSSQ01001285">
    <property type="protein sequence ID" value="MPM06971.1"/>
    <property type="molecule type" value="Genomic_DNA"/>
</dbReference>
<protein>
    <submittedName>
        <fullName evidence="1">Uncharacterized protein</fullName>
    </submittedName>
</protein>
<accession>A0A644WTT2</accession>
<comment type="caution">
    <text evidence="1">The sequence shown here is derived from an EMBL/GenBank/DDBJ whole genome shotgun (WGS) entry which is preliminary data.</text>
</comment>
<organism evidence="1">
    <name type="scientific">bioreactor metagenome</name>
    <dbReference type="NCBI Taxonomy" id="1076179"/>
    <lineage>
        <taxon>unclassified sequences</taxon>
        <taxon>metagenomes</taxon>
        <taxon>ecological metagenomes</taxon>
    </lineage>
</organism>
<sequence>MKTTQQDKRTESIKVQINGIPVTLLFAPEPNKEAADFIKKTLINAYVIRTA</sequence>
<reference evidence="1" key="1">
    <citation type="submission" date="2019-08" db="EMBL/GenBank/DDBJ databases">
        <authorList>
            <person name="Kucharzyk K."/>
            <person name="Murdoch R.W."/>
            <person name="Higgins S."/>
            <person name="Loffler F."/>
        </authorList>
    </citation>
    <scope>NUCLEOTIDE SEQUENCE</scope>
</reference>
<name>A0A644WTT2_9ZZZZ</name>